<organism evidence="1 2">
    <name type="scientific">Rubroshorea leprosula</name>
    <dbReference type="NCBI Taxonomy" id="152421"/>
    <lineage>
        <taxon>Eukaryota</taxon>
        <taxon>Viridiplantae</taxon>
        <taxon>Streptophyta</taxon>
        <taxon>Embryophyta</taxon>
        <taxon>Tracheophyta</taxon>
        <taxon>Spermatophyta</taxon>
        <taxon>Magnoliopsida</taxon>
        <taxon>eudicotyledons</taxon>
        <taxon>Gunneridae</taxon>
        <taxon>Pentapetalae</taxon>
        <taxon>rosids</taxon>
        <taxon>malvids</taxon>
        <taxon>Malvales</taxon>
        <taxon>Dipterocarpaceae</taxon>
        <taxon>Rubroshorea</taxon>
    </lineage>
</organism>
<dbReference type="EMBL" id="BPVZ01000030">
    <property type="protein sequence ID" value="GKV09264.1"/>
    <property type="molecule type" value="Genomic_DNA"/>
</dbReference>
<dbReference type="Proteomes" id="UP001054252">
    <property type="component" value="Unassembled WGS sequence"/>
</dbReference>
<sequence>MCGSRCKSSGQAFECKVLSGKANSDRNSLLDLGVR</sequence>
<reference evidence="1 2" key="1">
    <citation type="journal article" date="2021" name="Commun. Biol.">
        <title>The genome of Shorea leprosula (Dipterocarpaceae) highlights the ecological relevance of drought in aseasonal tropical rainforests.</title>
        <authorList>
            <person name="Ng K.K.S."/>
            <person name="Kobayashi M.J."/>
            <person name="Fawcett J.A."/>
            <person name="Hatakeyama M."/>
            <person name="Paape T."/>
            <person name="Ng C.H."/>
            <person name="Ang C.C."/>
            <person name="Tnah L.H."/>
            <person name="Lee C.T."/>
            <person name="Nishiyama T."/>
            <person name="Sese J."/>
            <person name="O'Brien M.J."/>
            <person name="Copetti D."/>
            <person name="Mohd Noor M.I."/>
            <person name="Ong R.C."/>
            <person name="Putra M."/>
            <person name="Sireger I.Z."/>
            <person name="Indrioko S."/>
            <person name="Kosugi Y."/>
            <person name="Izuno A."/>
            <person name="Isagi Y."/>
            <person name="Lee S.L."/>
            <person name="Shimizu K.K."/>
        </authorList>
    </citation>
    <scope>NUCLEOTIDE SEQUENCE [LARGE SCALE GENOMIC DNA]</scope>
    <source>
        <strain evidence="1">214</strain>
    </source>
</reference>
<dbReference type="AlphaFoldDB" id="A0AAV5J3U1"/>
<keyword evidence="2" id="KW-1185">Reference proteome</keyword>
<evidence type="ECO:0000313" key="2">
    <source>
        <dbReference type="Proteomes" id="UP001054252"/>
    </source>
</evidence>
<name>A0AAV5J3U1_9ROSI</name>
<proteinExistence type="predicted"/>
<evidence type="ECO:0000313" key="1">
    <source>
        <dbReference type="EMBL" id="GKV09264.1"/>
    </source>
</evidence>
<protein>
    <submittedName>
        <fullName evidence="1">Uncharacterized protein</fullName>
    </submittedName>
</protein>
<comment type="caution">
    <text evidence="1">The sequence shown here is derived from an EMBL/GenBank/DDBJ whole genome shotgun (WGS) entry which is preliminary data.</text>
</comment>
<gene>
    <name evidence="1" type="ORF">SLEP1_g20789</name>
</gene>
<accession>A0AAV5J3U1</accession>